<dbReference type="Proteomes" id="UP001501084">
    <property type="component" value="Unassembled WGS sequence"/>
</dbReference>
<dbReference type="EMBL" id="BAAAOP010000012">
    <property type="protein sequence ID" value="GAA2190254.1"/>
    <property type="molecule type" value="Genomic_DNA"/>
</dbReference>
<comment type="caution">
    <text evidence="1">The sequence shown here is derived from an EMBL/GenBank/DDBJ whole genome shotgun (WGS) entry which is preliminary data.</text>
</comment>
<reference evidence="1 2" key="1">
    <citation type="journal article" date="2019" name="Int. J. Syst. Evol. Microbiol.">
        <title>The Global Catalogue of Microorganisms (GCM) 10K type strain sequencing project: providing services to taxonomists for standard genome sequencing and annotation.</title>
        <authorList>
            <consortium name="The Broad Institute Genomics Platform"/>
            <consortium name="The Broad Institute Genome Sequencing Center for Infectious Disease"/>
            <person name="Wu L."/>
            <person name="Ma J."/>
        </authorList>
    </citation>
    <scope>NUCLEOTIDE SEQUENCE [LARGE SCALE GENOMIC DNA]</scope>
    <source>
        <strain evidence="1 2">JCM 14919</strain>
    </source>
</reference>
<organism evidence="1 2">
    <name type="scientific">Leucobacter alluvii</name>
    <dbReference type="NCBI Taxonomy" id="340321"/>
    <lineage>
        <taxon>Bacteria</taxon>
        <taxon>Bacillati</taxon>
        <taxon>Actinomycetota</taxon>
        <taxon>Actinomycetes</taxon>
        <taxon>Micrococcales</taxon>
        <taxon>Microbacteriaceae</taxon>
        <taxon>Leucobacter</taxon>
    </lineage>
</organism>
<sequence>MKSDFSLLTGDRPPLSIFTYRLIRRRCFEPFPDLRVSYFIDSPRAQEEFLTVDELHRPCAVKASDRE</sequence>
<accession>A0ABN3B8Q0</accession>
<keyword evidence="2" id="KW-1185">Reference proteome</keyword>
<proteinExistence type="predicted"/>
<evidence type="ECO:0000313" key="1">
    <source>
        <dbReference type="EMBL" id="GAA2190254.1"/>
    </source>
</evidence>
<name>A0ABN3B8Q0_9MICO</name>
<gene>
    <name evidence="1" type="ORF">GCM10009786_26800</name>
</gene>
<evidence type="ECO:0000313" key="2">
    <source>
        <dbReference type="Proteomes" id="UP001501084"/>
    </source>
</evidence>
<protein>
    <submittedName>
        <fullName evidence="1">Uncharacterized protein</fullName>
    </submittedName>
</protein>